<feature type="chain" id="PRO_5029586124" description="Ig-like domain-containing protein" evidence="5">
    <location>
        <begin position="23"/>
        <end position="794"/>
    </location>
</feature>
<dbReference type="InterPro" id="IPR013783">
    <property type="entry name" value="Ig-like_fold"/>
</dbReference>
<dbReference type="AlphaFoldDB" id="A0A7J6DIF7"/>
<dbReference type="PROSITE" id="PS50835">
    <property type="entry name" value="IG_LIKE"/>
    <property type="match status" value="3"/>
</dbReference>
<feature type="domain" description="Ig-like" evidence="6">
    <location>
        <begin position="312"/>
        <end position="373"/>
    </location>
</feature>
<organism evidence="7 8">
    <name type="scientific">Onychostoma macrolepis</name>
    <dbReference type="NCBI Taxonomy" id="369639"/>
    <lineage>
        <taxon>Eukaryota</taxon>
        <taxon>Metazoa</taxon>
        <taxon>Chordata</taxon>
        <taxon>Craniata</taxon>
        <taxon>Vertebrata</taxon>
        <taxon>Euteleostomi</taxon>
        <taxon>Actinopterygii</taxon>
        <taxon>Neopterygii</taxon>
        <taxon>Teleostei</taxon>
        <taxon>Ostariophysi</taxon>
        <taxon>Cypriniformes</taxon>
        <taxon>Cyprinidae</taxon>
        <taxon>Acrossocheilinae</taxon>
        <taxon>Onychostoma</taxon>
    </lineage>
</organism>
<evidence type="ECO:0000313" key="8">
    <source>
        <dbReference type="Proteomes" id="UP000579812"/>
    </source>
</evidence>
<feature type="domain" description="Ig-like" evidence="6">
    <location>
        <begin position="122"/>
        <end position="198"/>
    </location>
</feature>
<comment type="caution">
    <text evidence="7">The sequence shown here is derived from an EMBL/GenBank/DDBJ whole genome shotgun (WGS) entry which is preliminary data.</text>
</comment>
<protein>
    <recommendedName>
        <fullName evidence="6">Ig-like domain-containing protein</fullName>
    </recommendedName>
</protein>
<dbReference type="Proteomes" id="UP000579812">
    <property type="component" value="Unassembled WGS sequence"/>
</dbReference>
<evidence type="ECO:0000259" key="6">
    <source>
        <dbReference type="PROSITE" id="PS50835"/>
    </source>
</evidence>
<dbReference type="CDD" id="cd00096">
    <property type="entry name" value="Ig"/>
    <property type="match status" value="3"/>
</dbReference>
<evidence type="ECO:0000256" key="3">
    <source>
        <dbReference type="ARBA" id="ARBA00023180"/>
    </source>
</evidence>
<dbReference type="Gene3D" id="2.60.40.10">
    <property type="entry name" value="Immunoglobulins"/>
    <property type="match status" value="3"/>
</dbReference>
<dbReference type="SMART" id="SM00409">
    <property type="entry name" value="IG"/>
    <property type="match status" value="3"/>
</dbReference>
<keyword evidence="4" id="KW-0393">Immunoglobulin domain</keyword>
<dbReference type="SMART" id="SM00408">
    <property type="entry name" value="IGc2"/>
    <property type="match status" value="3"/>
</dbReference>
<dbReference type="InterPro" id="IPR036179">
    <property type="entry name" value="Ig-like_dom_sf"/>
</dbReference>
<dbReference type="InterPro" id="IPR007110">
    <property type="entry name" value="Ig-like_dom"/>
</dbReference>
<evidence type="ECO:0000256" key="2">
    <source>
        <dbReference type="ARBA" id="ARBA00023157"/>
    </source>
</evidence>
<keyword evidence="8" id="KW-1185">Reference proteome</keyword>
<evidence type="ECO:0000313" key="7">
    <source>
        <dbReference type="EMBL" id="KAF4119123.1"/>
    </source>
</evidence>
<dbReference type="Pfam" id="PF13895">
    <property type="entry name" value="Ig_2"/>
    <property type="match status" value="3"/>
</dbReference>
<keyword evidence="1 5" id="KW-0732">Signal</keyword>
<dbReference type="Gene3D" id="3.90.930.1">
    <property type="match status" value="5"/>
</dbReference>
<accession>A0A7J6DIF7</accession>
<keyword evidence="3" id="KW-0325">Glycoprotein</keyword>
<keyword evidence="2" id="KW-1015">Disulfide bond</keyword>
<gene>
    <name evidence="7" type="ORF">G5714_001174</name>
</gene>
<proteinExistence type="predicted"/>
<dbReference type="InterPro" id="IPR003598">
    <property type="entry name" value="Ig_sub2"/>
</dbReference>
<reference evidence="7 8" key="1">
    <citation type="submission" date="2020-04" db="EMBL/GenBank/DDBJ databases">
        <title>Chromosome-level genome assembly of a cyprinid fish Onychostoma macrolepis by integration of Nanopore Sequencing, Bionano and Hi-C technology.</title>
        <authorList>
            <person name="Wang D."/>
        </authorList>
    </citation>
    <scope>NUCLEOTIDE SEQUENCE [LARGE SCALE GENOMIC DNA]</scope>
    <source>
        <strain evidence="7">SWU-2019</strain>
        <tissue evidence="7">Muscle</tissue>
    </source>
</reference>
<dbReference type="SUPFAM" id="SSF48726">
    <property type="entry name" value="Immunoglobulin"/>
    <property type="match status" value="3"/>
</dbReference>
<dbReference type="InterPro" id="IPR003599">
    <property type="entry name" value="Ig_sub"/>
</dbReference>
<feature type="signal peptide" evidence="5">
    <location>
        <begin position="1"/>
        <end position="22"/>
    </location>
</feature>
<feature type="domain" description="Ig-like" evidence="6">
    <location>
        <begin position="514"/>
        <end position="590"/>
    </location>
</feature>
<evidence type="ECO:0000256" key="5">
    <source>
        <dbReference type="SAM" id="SignalP"/>
    </source>
</evidence>
<dbReference type="PANTHER" id="PTHR44337">
    <property type="entry name" value="CARCINOEMBRYONIC ANTIGEN-RELATED CELL ADHESION MOLECULE 8"/>
    <property type="match status" value="1"/>
</dbReference>
<sequence length="794" mass="88861">MSCQYSLLFLFLCGFAAHTVSTKTCGRELLEGTSCTIKLPTKNTDTSGEIIWTHLSSGAFILRSTGKIRTNTPDLTVDEDGSLTFKSASLNNTGKYRYTVFNAEGSQIDAGEKEMNVYAKAPKPTVMFGYDDGYVNLTCDTGDRTDLTVSWYKEGKIIQNEKNPKLLLTSAQVQENEPYSCSVSNPVSNEESNSVTVSLIKTCGKELLEGTSCTIQLPRRNNEKPNEIRWINLSSGDFIHRSNGTIKTSTTGLTVEEDGSLTFESVSLKNTGKYRYTVFNAEGSQIDAGEKEIKVYAKAPKPNLTFQVMSMLSCDIGKRTDLTVSWYVDGKIIQNEKNPILLLISAQVQQNKPYSCTASNPVSSKESDSMTISQKTELLIVKRFWICCFQKSNELPIQSCIFIPLWLCCTPCLNKDMWKRATRRNVLHHQLPRRNIDKSNEIKWVHVSSHDFIHWNNGKIKKNTLGAKMEEDGSLTFESVSLKNSGKYTYTVFTAEGSQIDAGEKEMNVYAKAPKPTVMFGYDDGFVNLTCDTGDRTDLTVSWYKEGKIIQNDKTPKLLLTSAQVQENKPYSCSVSNPVSNEQSDSVTVSLLKTCGKMQLERTSCTIKLPTKNYEKPNEIIWIHLSSGDFILRNKGKIRTNTPDLTVEEDGSLTFHSASLNNTGKYRYTVFNAEGTQIDAGEKEINVYVLKTCGKELLEGTSCTIKLPTKNYEKPNEIIWIHLSSGDFILRNKGKIRTNIPDLTVEEDGSLTFHSASLNNTGKYRYTVFNAEGSQIVAGEKEINVYDKKEPMEF</sequence>
<dbReference type="InterPro" id="IPR052598">
    <property type="entry name" value="IgSF_CEA-related"/>
</dbReference>
<evidence type="ECO:0000256" key="1">
    <source>
        <dbReference type="ARBA" id="ARBA00022729"/>
    </source>
</evidence>
<evidence type="ECO:0000256" key="4">
    <source>
        <dbReference type="ARBA" id="ARBA00023319"/>
    </source>
</evidence>
<dbReference type="EMBL" id="JAAMOB010000001">
    <property type="protein sequence ID" value="KAF4119123.1"/>
    <property type="molecule type" value="Genomic_DNA"/>
</dbReference>
<name>A0A7J6DIF7_9TELE</name>
<dbReference type="PANTHER" id="PTHR44337:SF20">
    <property type="entry name" value="CARCINOEMBRYONIC ANTIGEN-RELATED CELL ADHESION MOLECULE 5-RELATED"/>
    <property type="match status" value="1"/>
</dbReference>